<name>A0A2M7SBB4_9BACT</name>
<proteinExistence type="predicted"/>
<organism evidence="1 2">
    <name type="scientific">Candidatus Desantisbacteria bacterium CG_4_10_14_0_8_um_filter_48_22</name>
    <dbReference type="NCBI Taxonomy" id="1974543"/>
    <lineage>
        <taxon>Bacteria</taxon>
        <taxon>Candidatus Desantisiibacteriota</taxon>
    </lineage>
</organism>
<dbReference type="Gene3D" id="1.10.10.10">
    <property type="entry name" value="Winged helix-like DNA-binding domain superfamily/Winged helix DNA-binding domain"/>
    <property type="match status" value="1"/>
</dbReference>
<dbReference type="Proteomes" id="UP000229307">
    <property type="component" value="Unassembled WGS sequence"/>
</dbReference>
<dbReference type="InterPro" id="IPR009057">
    <property type="entry name" value="Homeodomain-like_sf"/>
</dbReference>
<dbReference type="InterPro" id="IPR036388">
    <property type="entry name" value="WH-like_DNA-bd_sf"/>
</dbReference>
<evidence type="ECO:0000313" key="1">
    <source>
        <dbReference type="EMBL" id="PIZ16759.1"/>
    </source>
</evidence>
<accession>A0A2M7SBB4</accession>
<reference evidence="2" key="1">
    <citation type="submission" date="2017-09" db="EMBL/GenBank/DDBJ databases">
        <title>Depth-based differentiation of microbial function through sediment-hosted aquifers and enrichment of novel symbionts in the deep terrestrial subsurface.</title>
        <authorList>
            <person name="Probst A.J."/>
            <person name="Ladd B."/>
            <person name="Jarett J.K."/>
            <person name="Geller-Mcgrath D.E."/>
            <person name="Sieber C.M.K."/>
            <person name="Emerson J.B."/>
            <person name="Anantharaman K."/>
            <person name="Thomas B.C."/>
            <person name="Malmstrom R."/>
            <person name="Stieglmeier M."/>
            <person name="Klingl A."/>
            <person name="Woyke T."/>
            <person name="Ryan C.M."/>
            <person name="Banfield J.F."/>
        </authorList>
    </citation>
    <scope>NUCLEOTIDE SEQUENCE [LARGE SCALE GENOMIC DNA]</scope>
</reference>
<comment type="caution">
    <text evidence="1">The sequence shown here is derived from an EMBL/GenBank/DDBJ whole genome shotgun (WGS) entry which is preliminary data.</text>
</comment>
<evidence type="ECO:0000313" key="2">
    <source>
        <dbReference type="Proteomes" id="UP000229307"/>
    </source>
</evidence>
<gene>
    <name evidence="1" type="ORF">COY52_06235</name>
</gene>
<dbReference type="PANTHER" id="PTHR34849">
    <property type="entry name" value="SSL5025 PROTEIN"/>
    <property type="match status" value="1"/>
</dbReference>
<dbReference type="SUPFAM" id="SSF46689">
    <property type="entry name" value="Homeodomain-like"/>
    <property type="match status" value="1"/>
</dbReference>
<dbReference type="Pfam" id="PF04255">
    <property type="entry name" value="DUF433"/>
    <property type="match status" value="1"/>
</dbReference>
<evidence type="ECO:0008006" key="3">
    <source>
        <dbReference type="Google" id="ProtNLM"/>
    </source>
</evidence>
<dbReference type="AlphaFoldDB" id="A0A2M7SBB4"/>
<sequence length="65" mass="7251">MKFMRITVEPDKMGGIPCIRGLRIPVATVVGMAANGMVTREILKEYPDLKPEDIKEALFFAKEAL</sequence>
<protein>
    <recommendedName>
        <fullName evidence="3">DUF433 domain-containing protein</fullName>
    </recommendedName>
</protein>
<dbReference type="EMBL" id="PFMR01000168">
    <property type="protein sequence ID" value="PIZ16759.1"/>
    <property type="molecule type" value="Genomic_DNA"/>
</dbReference>
<dbReference type="InterPro" id="IPR007367">
    <property type="entry name" value="DUF433"/>
</dbReference>
<dbReference type="PANTHER" id="PTHR34849:SF3">
    <property type="entry name" value="SSR2962 PROTEIN"/>
    <property type="match status" value="1"/>
</dbReference>